<evidence type="ECO:0000313" key="3">
    <source>
        <dbReference type="Proteomes" id="UP001058974"/>
    </source>
</evidence>
<dbReference type="EMBL" id="JAMSHJ010000007">
    <property type="protein sequence ID" value="KAI5389044.1"/>
    <property type="molecule type" value="Genomic_DNA"/>
</dbReference>
<feature type="domain" description="PABC" evidence="1">
    <location>
        <begin position="368"/>
        <end position="461"/>
    </location>
</feature>
<dbReference type="Pfam" id="PF12333">
    <property type="entry name" value="Ipi1_N"/>
    <property type="match status" value="1"/>
</dbReference>
<comment type="caution">
    <text evidence="2">The sequence shown here is derived from an EMBL/GenBank/DDBJ whole genome shotgun (WGS) entry which is preliminary data.</text>
</comment>
<accession>A0A9D4VUF4</accession>
<dbReference type="PANTHER" id="PTHR31371">
    <property type="entry name" value="BNAC09G50660D PROTEIN"/>
    <property type="match status" value="1"/>
</dbReference>
<keyword evidence="3" id="KW-1185">Reference proteome</keyword>
<dbReference type="InterPro" id="IPR002004">
    <property type="entry name" value="PABP_HYD_C"/>
</dbReference>
<dbReference type="Pfam" id="PF00658">
    <property type="entry name" value="MLLE"/>
    <property type="match status" value="1"/>
</dbReference>
<sequence length="473" mass="53338">MMAYIFNAMTHLADDIRFMAFDFLDLTLEYYPPSFSSYTEKIFQNYEDILRKNQYHLQDKEKLKDTFAGLVRCLSLLPWNKEETDLQNKDDIGQRVNQDVKIADVPDVVNTSQSTPEHLLEALVSSEHEIEMKKEDDEELQLPNELLTVRDGNRRLMQDIDCGGLCGSRCGVHSRPNLCNISCGTCCVRCKCVPPGTSGNRELCGACYTEMTNHNLQQSSSADNIKHNKFCYNNLPNAIPGVPIVAIIPNCSILAAVGQKTANTPGVSAHPRDIDYPRSRKKLQTACSFALPHIMGWDRLTNQKPSETVSFQPNRQLGGTVGFQLKMSPQILDLEWLAPLAHDMLRWQPERSYEQMSFVSRTNVLLVQILHFTNQEKTEDDYSRQDILKIHVMATAGGRYQSKRGHNALTSTSSSARRCRREVTGMLLEMDQPEVLHSIESPDALKAKVAKAMDVLRNVSQQGNSPTDQLASR</sequence>
<dbReference type="Gene3D" id="1.10.1900.10">
    <property type="entry name" value="c-terminal domain of poly(a) binding protein"/>
    <property type="match status" value="1"/>
</dbReference>
<organism evidence="2 3">
    <name type="scientific">Pisum sativum</name>
    <name type="common">Garden pea</name>
    <name type="synonym">Lathyrus oleraceus</name>
    <dbReference type="NCBI Taxonomy" id="3888"/>
    <lineage>
        <taxon>Eukaryota</taxon>
        <taxon>Viridiplantae</taxon>
        <taxon>Streptophyta</taxon>
        <taxon>Embryophyta</taxon>
        <taxon>Tracheophyta</taxon>
        <taxon>Spermatophyta</taxon>
        <taxon>Magnoliopsida</taxon>
        <taxon>eudicotyledons</taxon>
        <taxon>Gunneridae</taxon>
        <taxon>Pentapetalae</taxon>
        <taxon>rosids</taxon>
        <taxon>fabids</taxon>
        <taxon>Fabales</taxon>
        <taxon>Fabaceae</taxon>
        <taxon>Papilionoideae</taxon>
        <taxon>50 kb inversion clade</taxon>
        <taxon>NPAAA clade</taxon>
        <taxon>Hologalegina</taxon>
        <taxon>IRL clade</taxon>
        <taxon>Fabeae</taxon>
        <taxon>Lathyrus</taxon>
    </lineage>
</organism>
<dbReference type="Gramene" id="Psat07G0463000-T1">
    <property type="protein sequence ID" value="KAI5389044.1"/>
    <property type="gene ID" value="KIW84_074630"/>
</dbReference>
<dbReference type="Proteomes" id="UP001058974">
    <property type="component" value="Chromosome 7"/>
</dbReference>
<dbReference type="AlphaFoldDB" id="A0A9D4VUF4"/>
<gene>
    <name evidence="2" type="ORF">KIW84_074630</name>
</gene>
<evidence type="ECO:0000313" key="2">
    <source>
        <dbReference type="EMBL" id="KAI5389044.1"/>
    </source>
</evidence>
<dbReference type="GO" id="GO:0003723">
    <property type="term" value="F:RNA binding"/>
    <property type="evidence" value="ECO:0007669"/>
    <property type="project" value="InterPro"/>
</dbReference>
<dbReference type="InterPro" id="IPR036053">
    <property type="entry name" value="PABP-dom"/>
</dbReference>
<protein>
    <recommendedName>
        <fullName evidence="1">PABC domain-containing protein</fullName>
    </recommendedName>
</protein>
<dbReference type="InterPro" id="IPR024679">
    <property type="entry name" value="Ipi1_N"/>
</dbReference>
<dbReference type="Pfam" id="PF02704">
    <property type="entry name" value="GASA"/>
    <property type="match status" value="1"/>
</dbReference>
<dbReference type="PANTHER" id="PTHR31371:SF20">
    <property type="entry name" value="OS12G0146500 PROTEIN"/>
    <property type="match status" value="1"/>
</dbReference>
<dbReference type="SMART" id="SM00517">
    <property type="entry name" value="PolyA"/>
    <property type="match status" value="1"/>
</dbReference>
<evidence type="ECO:0000259" key="1">
    <source>
        <dbReference type="PROSITE" id="PS51309"/>
    </source>
</evidence>
<name>A0A9D4VUF4_PEA</name>
<dbReference type="InterPro" id="IPR003854">
    <property type="entry name" value="GASA"/>
</dbReference>
<proteinExistence type="predicted"/>
<dbReference type="SUPFAM" id="SSF63570">
    <property type="entry name" value="PABC (PABP) domain"/>
    <property type="match status" value="1"/>
</dbReference>
<reference evidence="2 3" key="1">
    <citation type="journal article" date="2022" name="Nat. Genet.">
        <title>Improved pea reference genome and pan-genome highlight genomic features and evolutionary characteristics.</title>
        <authorList>
            <person name="Yang T."/>
            <person name="Liu R."/>
            <person name="Luo Y."/>
            <person name="Hu S."/>
            <person name="Wang D."/>
            <person name="Wang C."/>
            <person name="Pandey M.K."/>
            <person name="Ge S."/>
            <person name="Xu Q."/>
            <person name="Li N."/>
            <person name="Li G."/>
            <person name="Huang Y."/>
            <person name="Saxena R.K."/>
            <person name="Ji Y."/>
            <person name="Li M."/>
            <person name="Yan X."/>
            <person name="He Y."/>
            <person name="Liu Y."/>
            <person name="Wang X."/>
            <person name="Xiang C."/>
            <person name="Varshney R.K."/>
            <person name="Ding H."/>
            <person name="Gao S."/>
            <person name="Zong X."/>
        </authorList>
    </citation>
    <scope>NUCLEOTIDE SEQUENCE [LARGE SCALE GENOMIC DNA]</scope>
    <source>
        <strain evidence="2 3">cv. Zhongwan 6</strain>
    </source>
</reference>
<dbReference type="PROSITE" id="PS51309">
    <property type="entry name" value="PABC"/>
    <property type="match status" value="1"/>
</dbReference>